<sequence>MFRMFRRSGTARLTALGIAALTLAGCQHSRVQQIERGFPSDYRQRHAILVGPQGAYLDHPCGQWPHDVGVADADLNALNRPHWNHGCASQHNFAAMVANPNDLLQPRAEGAVDQTRRQTAITKYRAGASPGPQTVHSPMQPLTDVRSGVRGGS</sequence>
<name>A0A4D7QHJ1_9HYPH</name>
<protein>
    <recommendedName>
        <fullName evidence="5">Pilus assembly protein CpaD</fullName>
    </recommendedName>
</protein>
<dbReference type="OrthoDB" id="9802674at2"/>
<accession>A0A4D7QHJ1</accession>
<dbReference type="RefSeq" id="WP_137098633.1">
    <property type="nucleotide sequence ID" value="NZ_CP039865.1"/>
</dbReference>
<keyword evidence="4" id="KW-1185">Reference proteome</keyword>
<keyword evidence="2" id="KW-0732">Signal</keyword>
<evidence type="ECO:0000256" key="1">
    <source>
        <dbReference type="SAM" id="MobiDB-lite"/>
    </source>
</evidence>
<evidence type="ECO:0000313" key="4">
    <source>
        <dbReference type="Proteomes" id="UP000298588"/>
    </source>
</evidence>
<reference evidence="3 4" key="1">
    <citation type="submission" date="2019-04" db="EMBL/GenBank/DDBJ databases">
        <title>Phreatobacter aquaticus sp. nov.</title>
        <authorList>
            <person name="Choi A."/>
            <person name="Baek K."/>
        </authorList>
    </citation>
    <scope>NUCLEOTIDE SEQUENCE [LARGE SCALE GENOMIC DNA]</scope>
    <source>
        <strain evidence="3 4">NMCR1094</strain>
    </source>
</reference>
<evidence type="ECO:0000256" key="2">
    <source>
        <dbReference type="SAM" id="SignalP"/>
    </source>
</evidence>
<organism evidence="3 4">
    <name type="scientific">Phreatobacter aquaticus</name>
    <dbReference type="NCBI Taxonomy" id="2570229"/>
    <lineage>
        <taxon>Bacteria</taxon>
        <taxon>Pseudomonadati</taxon>
        <taxon>Pseudomonadota</taxon>
        <taxon>Alphaproteobacteria</taxon>
        <taxon>Hyphomicrobiales</taxon>
        <taxon>Phreatobacteraceae</taxon>
        <taxon>Phreatobacter</taxon>
    </lineage>
</organism>
<dbReference type="PROSITE" id="PS51257">
    <property type="entry name" value="PROKAR_LIPOPROTEIN"/>
    <property type="match status" value="1"/>
</dbReference>
<dbReference type="KEGG" id="paqt:E8L99_05660"/>
<dbReference type="EMBL" id="CP039865">
    <property type="protein sequence ID" value="QCK85299.1"/>
    <property type="molecule type" value="Genomic_DNA"/>
</dbReference>
<gene>
    <name evidence="3" type="ORF">E8L99_05660</name>
</gene>
<feature type="region of interest" description="Disordered" evidence="1">
    <location>
        <begin position="126"/>
        <end position="153"/>
    </location>
</feature>
<proteinExistence type="predicted"/>
<feature type="chain" id="PRO_5020723886" description="Pilus assembly protein CpaD" evidence="2">
    <location>
        <begin position="25"/>
        <end position="153"/>
    </location>
</feature>
<dbReference type="Proteomes" id="UP000298588">
    <property type="component" value="Chromosome"/>
</dbReference>
<evidence type="ECO:0008006" key="5">
    <source>
        <dbReference type="Google" id="ProtNLM"/>
    </source>
</evidence>
<dbReference type="InterPro" id="IPR019027">
    <property type="entry name" value="Pilus_biogenesis_CpaD-related"/>
</dbReference>
<dbReference type="AlphaFoldDB" id="A0A4D7QHJ1"/>
<evidence type="ECO:0000313" key="3">
    <source>
        <dbReference type="EMBL" id="QCK85299.1"/>
    </source>
</evidence>
<dbReference type="Pfam" id="PF09476">
    <property type="entry name" value="Pilus_CpaD"/>
    <property type="match status" value="1"/>
</dbReference>
<feature type="signal peptide" evidence="2">
    <location>
        <begin position="1"/>
        <end position="24"/>
    </location>
</feature>